<evidence type="ECO:0000256" key="7">
    <source>
        <dbReference type="ARBA" id="ARBA00022741"/>
    </source>
</evidence>
<dbReference type="InterPro" id="IPR031322">
    <property type="entry name" value="Shikimate/glucono_kinase"/>
</dbReference>
<keyword evidence="10" id="KW-0057">Aromatic amino acid biosynthesis</keyword>
<comment type="catalytic activity">
    <reaction evidence="11">
        <text>shikimate + ATP = 3-phosphoshikimate + ADP + H(+)</text>
        <dbReference type="Rhea" id="RHEA:13121"/>
        <dbReference type="ChEBI" id="CHEBI:15378"/>
        <dbReference type="ChEBI" id="CHEBI:30616"/>
        <dbReference type="ChEBI" id="CHEBI:36208"/>
        <dbReference type="ChEBI" id="CHEBI:145989"/>
        <dbReference type="ChEBI" id="CHEBI:456216"/>
        <dbReference type="EC" id="2.7.1.71"/>
    </reaction>
</comment>
<dbReference type="PANTHER" id="PTHR21087:SF16">
    <property type="entry name" value="SHIKIMATE KINASE 1, CHLOROPLASTIC"/>
    <property type="match status" value="1"/>
</dbReference>
<keyword evidence="8" id="KW-0418">Kinase</keyword>
<evidence type="ECO:0000256" key="9">
    <source>
        <dbReference type="ARBA" id="ARBA00022840"/>
    </source>
</evidence>
<evidence type="ECO:0000256" key="11">
    <source>
        <dbReference type="ARBA" id="ARBA00048567"/>
    </source>
</evidence>
<evidence type="ECO:0000256" key="3">
    <source>
        <dbReference type="ARBA" id="ARBA00006997"/>
    </source>
</evidence>
<feature type="region of interest" description="Disordered" evidence="12">
    <location>
        <begin position="211"/>
        <end position="232"/>
    </location>
</feature>
<evidence type="ECO:0000256" key="12">
    <source>
        <dbReference type="SAM" id="MobiDB-lite"/>
    </source>
</evidence>
<protein>
    <recommendedName>
        <fullName evidence="4">shikimate kinase</fullName>
        <ecNumber evidence="4">2.7.1.71</ecNumber>
    </recommendedName>
</protein>
<keyword evidence="6" id="KW-0808">Transferase</keyword>
<evidence type="ECO:0000256" key="8">
    <source>
        <dbReference type="ARBA" id="ARBA00022777"/>
    </source>
</evidence>
<dbReference type="GO" id="GO:0005524">
    <property type="term" value="F:ATP binding"/>
    <property type="evidence" value="ECO:0007669"/>
    <property type="project" value="UniProtKB-KW"/>
</dbReference>
<dbReference type="GO" id="GO:0005829">
    <property type="term" value="C:cytosol"/>
    <property type="evidence" value="ECO:0007669"/>
    <property type="project" value="TreeGrafter"/>
</dbReference>
<dbReference type="PANTHER" id="PTHR21087">
    <property type="entry name" value="SHIKIMATE KINASE"/>
    <property type="match status" value="1"/>
</dbReference>
<comment type="similarity">
    <text evidence="3">Belongs to the shikimate kinase family.</text>
</comment>
<sequence length="232" mass="25635">MLVCSGKSTAGRMLADALRYAFFDSDTLVEQAAKKTVAEIFEEAGEEEFRELEKQVIQTLHGYKNCIVATGGGAVLKKLNWSYMQQGVVIWLNGPPSLLARRVVNDGVEARPLVGGGSTFEQTEGDGQYQKTVEKLEGILNERLPLYRNADIEVSLASTSDDDAGLMGAPVHEVVLRMLKKVDARIKEAAQMREGRKDFKIEENKSLTQRLIDLQKGEGTLGNGRDDTKEEE</sequence>
<dbReference type="OrthoDB" id="197068at2759"/>
<comment type="caution">
    <text evidence="13">The sequence shown here is derived from an EMBL/GenBank/DDBJ whole genome shotgun (WGS) entry which is preliminary data.</text>
</comment>
<dbReference type="PRINTS" id="PR01100">
    <property type="entry name" value="SHIKIMTKNASE"/>
</dbReference>
<dbReference type="SUPFAM" id="SSF52540">
    <property type="entry name" value="P-loop containing nucleoside triphosphate hydrolases"/>
    <property type="match status" value="1"/>
</dbReference>
<dbReference type="EMBL" id="CAJHUC010002008">
    <property type="protein sequence ID" value="CAD7702945.1"/>
    <property type="molecule type" value="Genomic_DNA"/>
</dbReference>
<dbReference type="Pfam" id="PF01202">
    <property type="entry name" value="SKI"/>
    <property type="match status" value="1"/>
</dbReference>
<comment type="function">
    <text evidence="1">Catalyzes the specific phosphorylation of the 3-hydroxyl group of shikimic acid using ATP as a cosubstrate.</text>
</comment>
<dbReference type="InterPro" id="IPR023000">
    <property type="entry name" value="Shikimate_kinase_CS"/>
</dbReference>
<dbReference type="GO" id="GO:0004765">
    <property type="term" value="F:shikimate kinase activity"/>
    <property type="evidence" value="ECO:0007669"/>
    <property type="project" value="UniProtKB-EC"/>
</dbReference>
<dbReference type="Gene3D" id="3.40.50.300">
    <property type="entry name" value="P-loop containing nucleotide triphosphate hydrolases"/>
    <property type="match status" value="1"/>
</dbReference>
<comment type="pathway">
    <text evidence="2">Metabolic intermediate biosynthesis; chorismate biosynthesis; chorismate from D-erythrose 4-phosphate and phosphoenolpyruvate: step 5/7.</text>
</comment>
<evidence type="ECO:0000256" key="6">
    <source>
        <dbReference type="ARBA" id="ARBA00022679"/>
    </source>
</evidence>
<dbReference type="InterPro" id="IPR000623">
    <property type="entry name" value="Shikimate_kinase/TSH1"/>
</dbReference>
<evidence type="ECO:0000256" key="1">
    <source>
        <dbReference type="ARBA" id="ARBA00002641"/>
    </source>
</evidence>
<keyword evidence="7" id="KW-0547">Nucleotide-binding</keyword>
<keyword evidence="14" id="KW-1185">Reference proteome</keyword>
<dbReference type="InterPro" id="IPR027417">
    <property type="entry name" value="P-loop_NTPase"/>
</dbReference>
<dbReference type="GO" id="GO:0009073">
    <property type="term" value="P:aromatic amino acid family biosynthetic process"/>
    <property type="evidence" value="ECO:0007669"/>
    <property type="project" value="UniProtKB-KW"/>
</dbReference>
<evidence type="ECO:0000313" key="14">
    <source>
        <dbReference type="Proteomes" id="UP000708148"/>
    </source>
</evidence>
<keyword evidence="5" id="KW-0028">Amino-acid biosynthesis</keyword>
<proteinExistence type="inferred from homology"/>
<dbReference type="HAMAP" id="MF_00109">
    <property type="entry name" value="Shikimate_kinase"/>
    <property type="match status" value="1"/>
</dbReference>
<evidence type="ECO:0000313" key="13">
    <source>
        <dbReference type="EMBL" id="CAD7702945.1"/>
    </source>
</evidence>
<accession>A0A8S1JA30</accession>
<evidence type="ECO:0000256" key="5">
    <source>
        <dbReference type="ARBA" id="ARBA00022605"/>
    </source>
</evidence>
<organism evidence="13 14">
    <name type="scientific">Ostreobium quekettii</name>
    <dbReference type="NCBI Taxonomy" id="121088"/>
    <lineage>
        <taxon>Eukaryota</taxon>
        <taxon>Viridiplantae</taxon>
        <taxon>Chlorophyta</taxon>
        <taxon>core chlorophytes</taxon>
        <taxon>Ulvophyceae</taxon>
        <taxon>TCBD clade</taxon>
        <taxon>Bryopsidales</taxon>
        <taxon>Ostreobineae</taxon>
        <taxon>Ostreobiaceae</taxon>
        <taxon>Ostreobium</taxon>
    </lineage>
</organism>
<evidence type="ECO:0000256" key="10">
    <source>
        <dbReference type="ARBA" id="ARBA00023141"/>
    </source>
</evidence>
<dbReference type="EC" id="2.7.1.71" evidence="4"/>
<dbReference type="GO" id="GO:0008652">
    <property type="term" value="P:amino acid biosynthetic process"/>
    <property type="evidence" value="ECO:0007669"/>
    <property type="project" value="UniProtKB-KW"/>
</dbReference>
<name>A0A8S1JA30_9CHLO</name>
<keyword evidence="9" id="KW-0067">ATP-binding</keyword>
<dbReference type="AlphaFoldDB" id="A0A8S1JA30"/>
<reference evidence="13" key="1">
    <citation type="submission" date="2020-12" db="EMBL/GenBank/DDBJ databases">
        <authorList>
            <person name="Iha C."/>
        </authorList>
    </citation>
    <scope>NUCLEOTIDE SEQUENCE</scope>
</reference>
<gene>
    <name evidence="13" type="ORF">OSTQU699_LOCUS8302</name>
</gene>
<evidence type="ECO:0000256" key="2">
    <source>
        <dbReference type="ARBA" id="ARBA00004842"/>
    </source>
</evidence>
<evidence type="ECO:0000256" key="4">
    <source>
        <dbReference type="ARBA" id="ARBA00012154"/>
    </source>
</evidence>
<dbReference type="Proteomes" id="UP000708148">
    <property type="component" value="Unassembled WGS sequence"/>
</dbReference>
<dbReference type="PROSITE" id="PS01128">
    <property type="entry name" value="SHIKIMATE_KINASE"/>
    <property type="match status" value="1"/>
</dbReference>